<evidence type="ECO:0000256" key="13">
    <source>
        <dbReference type="SAM" id="Coils"/>
    </source>
</evidence>
<evidence type="ECO:0000256" key="8">
    <source>
        <dbReference type="ARBA" id="ARBA00023034"/>
    </source>
</evidence>
<comment type="subcellular location">
    <subcellularLocation>
        <location evidence="1">Endoplasmic reticulum membrane</location>
        <topology evidence="1">Single-pass type IV membrane protein</topology>
    </subcellularLocation>
    <subcellularLocation>
        <location evidence="2">Golgi apparatus membrane</location>
        <topology evidence="2">Single-pass type IV membrane protein</topology>
    </subcellularLocation>
</comment>
<evidence type="ECO:0000256" key="14">
    <source>
        <dbReference type="SAM" id="MobiDB-lite"/>
    </source>
</evidence>
<evidence type="ECO:0000256" key="5">
    <source>
        <dbReference type="ARBA" id="ARBA00022892"/>
    </source>
</evidence>
<evidence type="ECO:0000313" key="16">
    <source>
        <dbReference type="EMBL" id="OLL26126.1"/>
    </source>
</evidence>
<reference evidence="16 17" key="1">
    <citation type="submission" date="2016-04" db="EMBL/GenBank/DDBJ databases">
        <title>Evolutionary innovation and constraint leading to complex multicellularity in the Ascomycota.</title>
        <authorList>
            <person name="Cisse O."/>
            <person name="Nguyen A."/>
            <person name="Hewitt D.A."/>
            <person name="Jedd G."/>
            <person name="Stajich J.E."/>
        </authorList>
    </citation>
    <scope>NUCLEOTIDE SEQUENCE [LARGE SCALE GENOMIC DNA]</scope>
    <source>
        <strain evidence="16 17">DAH-3</strain>
    </source>
</reference>
<keyword evidence="4 15" id="KW-0812">Transmembrane</keyword>
<dbReference type="OrthoDB" id="158360at2759"/>
<evidence type="ECO:0000256" key="12">
    <source>
        <dbReference type="PIRNR" id="PIRNR028865"/>
    </source>
</evidence>
<sequence>MSATLYNQALKQRNALRKDLDQLSEALSSSHSIPQSKTALQGQVHASLASFVRILEDYEAMAKREIIPVKREAALVKLKDFRKDLTEIRTQLDNIKKQSEDSELNSHRSELFGRRAFSNSTPENPYAHTRTPVRTSTSREDAEFRESDFLGKTDSQLDDFISHGKAVLDNLLEQKAFVKNTQRRVFDVANTLGLSRDTIRFVERRTTQDKWIFWGGAIFTLVCFIYILKWFR</sequence>
<dbReference type="GO" id="GO:0015031">
    <property type="term" value="P:protein transport"/>
    <property type="evidence" value="ECO:0007669"/>
    <property type="project" value="UniProtKB-KW"/>
</dbReference>
<evidence type="ECO:0000256" key="9">
    <source>
        <dbReference type="ARBA" id="ARBA00023136"/>
    </source>
</evidence>
<dbReference type="PIRSF" id="PIRSF028865">
    <property type="entry name" value="Membrin-2"/>
    <property type="match status" value="1"/>
</dbReference>
<evidence type="ECO:0000256" key="1">
    <source>
        <dbReference type="ARBA" id="ARBA00004163"/>
    </source>
</evidence>
<evidence type="ECO:0000256" key="7">
    <source>
        <dbReference type="ARBA" id="ARBA00022989"/>
    </source>
</evidence>
<dbReference type="GO" id="GO:0000139">
    <property type="term" value="C:Golgi membrane"/>
    <property type="evidence" value="ECO:0007669"/>
    <property type="project" value="UniProtKB-SubCell"/>
</dbReference>
<dbReference type="GO" id="GO:0005484">
    <property type="term" value="F:SNAP receptor activity"/>
    <property type="evidence" value="ECO:0007669"/>
    <property type="project" value="InterPro"/>
</dbReference>
<gene>
    <name evidence="16" type="ORF">NEOLI_000632</name>
</gene>
<dbReference type="GO" id="GO:0006906">
    <property type="term" value="P:vesicle fusion"/>
    <property type="evidence" value="ECO:0007669"/>
    <property type="project" value="TreeGrafter"/>
</dbReference>
<dbReference type="GO" id="GO:0031201">
    <property type="term" value="C:SNARE complex"/>
    <property type="evidence" value="ECO:0007669"/>
    <property type="project" value="TreeGrafter"/>
</dbReference>
<evidence type="ECO:0000256" key="11">
    <source>
        <dbReference type="ARBA" id="ARBA00040957"/>
    </source>
</evidence>
<dbReference type="CDD" id="cd15863">
    <property type="entry name" value="SNARE_GS27"/>
    <property type="match status" value="1"/>
</dbReference>
<dbReference type="PANTHER" id="PTHR21230">
    <property type="entry name" value="VESICLE TRANSPORT V-SNARE PROTEIN VTI1-RELATED"/>
    <property type="match status" value="1"/>
</dbReference>
<organism evidence="16 17">
    <name type="scientific">Neolecta irregularis (strain DAH-3)</name>
    <dbReference type="NCBI Taxonomy" id="1198029"/>
    <lineage>
        <taxon>Eukaryota</taxon>
        <taxon>Fungi</taxon>
        <taxon>Dikarya</taxon>
        <taxon>Ascomycota</taxon>
        <taxon>Taphrinomycotina</taxon>
        <taxon>Neolectales</taxon>
        <taxon>Neolectaceae</taxon>
        <taxon>Neolecta</taxon>
    </lineage>
</organism>
<evidence type="ECO:0000313" key="17">
    <source>
        <dbReference type="Proteomes" id="UP000186594"/>
    </source>
</evidence>
<proteinExistence type="inferred from homology"/>
<keyword evidence="13" id="KW-0175">Coiled coil</keyword>
<accession>A0A1U7LTX7</accession>
<evidence type="ECO:0000256" key="3">
    <source>
        <dbReference type="ARBA" id="ARBA00022448"/>
    </source>
</evidence>
<evidence type="ECO:0000256" key="15">
    <source>
        <dbReference type="SAM" id="Phobius"/>
    </source>
</evidence>
<dbReference type="OMA" id="FCWLVIH"/>
<dbReference type="EMBL" id="LXFE01000239">
    <property type="protein sequence ID" value="OLL26126.1"/>
    <property type="molecule type" value="Genomic_DNA"/>
</dbReference>
<dbReference type="GO" id="GO:0012507">
    <property type="term" value="C:ER to Golgi transport vesicle membrane"/>
    <property type="evidence" value="ECO:0007669"/>
    <property type="project" value="TreeGrafter"/>
</dbReference>
<dbReference type="GO" id="GO:0006888">
    <property type="term" value="P:endoplasmic reticulum to Golgi vesicle-mediated transport"/>
    <property type="evidence" value="ECO:0007669"/>
    <property type="project" value="TreeGrafter"/>
</dbReference>
<dbReference type="Proteomes" id="UP000186594">
    <property type="component" value="Unassembled WGS sequence"/>
</dbReference>
<evidence type="ECO:0000256" key="2">
    <source>
        <dbReference type="ARBA" id="ARBA00004409"/>
    </source>
</evidence>
<protein>
    <recommendedName>
        <fullName evidence="11 12">Protein transport protein BOS1</fullName>
    </recommendedName>
</protein>
<comment type="function">
    <text evidence="12">SNARE required for protein transport between the ER and the Golgi complex.</text>
</comment>
<dbReference type="PANTHER" id="PTHR21230:SF1">
    <property type="entry name" value="GOLGI SNAP RECEPTOR COMPLEX MEMBER 2"/>
    <property type="match status" value="1"/>
</dbReference>
<feature type="transmembrane region" description="Helical" evidence="15">
    <location>
        <begin position="211"/>
        <end position="231"/>
    </location>
</feature>
<dbReference type="AlphaFoldDB" id="A0A1U7LTX7"/>
<dbReference type="Pfam" id="PF12352">
    <property type="entry name" value="V-SNARE_C"/>
    <property type="match status" value="1"/>
</dbReference>
<keyword evidence="8" id="KW-0333">Golgi apparatus</keyword>
<keyword evidence="17" id="KW-1185">Reference proteome</keyword>
<keyword evidence="7 15" id="KW-1133">Transmembrane helix</keyword>
<feature type="region of interest" description="Disordered" evidence="14">
    <location>
        <begin position="116"/>
        <end position="138"/>
    </location>
</feature>
<keyword evidence="9 12" id="KW-0472">Membrane</keyword>
<dbReference type="InterPro" id="IPR027027">
    <property type="entry name" value="GOSR2/Membrin/Bos1"/>
</dbReference>
<dbReference type="GO" id="GO:0031902">
    <property type="term" value="C:late endosome membrane"/>
    <property type="evidence" value="ECO:0007669"/>
    <property type="project" value="TreeGrafter"/>
</dbReference>
<dbReference type="GO" id="GO:0005789">
    <property type="term" value="C:endoplasmic reticulum membrane"/>
    <property type="evidence" value="ECO:0007669"/>
    <property type="project" value="UniProtKB-SubCell"/>
</dbReference>
<feature type="coiled-coil region" evidence="13">
    <location>
        <begin position="78"/>
        <end position="105"/>
    </location>
</feature>
<evidence type="ECO:0000256" key="10">
    <source>
        <dbReference type="ARBA" id="ARBA00037983"/>
    </source>
</evidence>
<keyword evidence="3 12" id="KW-0813">Transport</keyword>
<evidence type="ECO:0000256" key="4">
    <source>
        <dbReference type="ARBA" id="ARBA00022692"/>
    </source>
</evidence>
<keyword evidence="5" id="KW-0931">ER-Golgi transport</keyword>
<name>A0A1U7LTX7_NEOID</name>
<dbReference type="GO" id="GO:0000149">
    <property type="term" value="F:SNARE binding"/>
    <property type="evidence" value="ECO:0007669"/>
    <property type="project" value="TreeGrafter"/>
</dbReference>
<dbReference type="STRING" id="1198029.A0A1U7LTX7"/>
<comment type="similarity">
    <text evidence="10 12">Belongs to the BOS1 family.</text>
</comment>
<evidence type="ECO:0000256" key="6">
    <source>
        <dbReference type="ARBA" id="ARBA00022927"/>
    </source>
</evidence>
<comment type="caution">
    <text evidence="16">The sequence shown here is derived from an EMBL/GenBank/DDBJ whole genome shotgun (WGS) entry which is preliminary data.</text>
</comment>
<keyword evidence="6 12" id="KW-0653">Protein transport</keyword>